<evidence type="ECO:0000256" key="4">
    <source>
        <dbReference type="ARBA" id="ARBA00022840"/>
    </source>
</evidence>
<evidence type="ECO:0000256" key="6">
    <source>
        <dbReference type="ARBA" id="ARBA00023268"/>
    </source>
</evidence>
<dbReference type="PANTHER" id="PTHR30621">
    <property type="entry name" value="GLUTAMINE SYNTHETASE ADENYLYLTRANSFERASE"/>
    <property type="match status" value="1"/>
</dbReference>
<keyword evidence="4" id="KW-0067">ATP-binding</keyword>
<accession>A0A6J6F956</accession>
<dbReference type="Gene3D" id="1.20.120.330">
    <property type="entry name" value="Nucleotidyltransferases domain 2"/>
    <property type="match status" value="2"/>
</dbReference>
<dbReference type="SUPFAM" id="SSF81301">
    <property type="entry name" value="Nucleotidyltransferase"/>
    <property type="match status" value="2"/>
</dbReference>
<name>A0A6J6F956_9ZZZZ</name>
<dbReference type="GO" id="GO:0000820">
    <property type="term" value="P:regulation of glutamine family amino acid metabolic process"/>
    <property type="evidence" value="ECO:0007669"/>
    <property type="project" value="TreeGrafter"/>
</dbReference>
<dbReference type="EMBL" id="CAEZTZ010000053">
    <property type="protein sequence ID" value="CAB4584189.1"/>
    <property type="molecule type" value="Genomic_DNA"/>
</dbReference>
<dbReference type="Gene3D" id="3.30.460.10">
    <property type="entry name" value="Beta Polymerase, domain 2"/>
    <property type="match status" value="2"/>
</dbReference>
<keyword evidence="5" id="KW-0460">Magnesium</keyword>
<dbReference type="PANTHER" id="PTHR30621:SF0">
    <property type="entry name" value="BIFUNCTIONAL GLUTAMINE SYNTHETASE ADENYLYLTRANSFERASE_ADENYLYL-REMOVING ENZYME"/>
    <property type="match status" value="1"/>
</dbReference>
<proteinExistence type="predicted"/>
<dbReference type="GO" id="GO:0008882">
    <property type="term" value="F:[glutamate-ammonia-ligase] adenylyltransferase activity"/>
    <property type="evidence" value="ECO:0007669"/>
    <property type="project" value="InterPro"/>
</dbReference>
<dbReference type="GO" id="GO:0005829">
    <property type="term" value="C:cytosol"/>
    <property type="evidence" value="ECO:0007669"/>
    <property type="project" value="TreeGrafter"/>
</dbReference>
<feature type="domain" description="Glutamate-ammonia ligase adenylyltransferase repeated" evidence="7">
    <location>
        <begin position="577"/>
        <end position="803"/>
    </location>
</feature>
<evidence type="ECO:0000259" key="7">
    <source>
        <dbReference type="Pfam" id="PF03710"/>
    </source>
</evidence>
<reference evidence="9" key="1">
    <citation type="submission" date="2020-05" db="EMBL/GenBank/DDBJ databases">
        <authorList>
            <person name="Chiriac C."/>
            <person name="Salcher M."/>
            <person name="Ghai R."/>
            <person name="Kavagutti S V."/>
        </authorList>
    </citation>
    <scope>NUCLEOTIDE SEQUENCE</scope>
</reference>
<dbReference type="Pfam" id="PF08335">
    <property type="entry name" value="GlnD_UR_UTase"/>
    <property type="match status" value="2"/>
</dbReference>
<dbReference type="InterPro" id="IPR023057">
    <property type="entry name" value="GlnE"/>
</dbReference>
<protein>
    <submittedName>
        <fullName evidence="9">Unannotated protein</fullName>
    </submittedName>
</protein>
<feature type="domain" description="PII-uridylyltransferase/Glutamine-synthetase adenylyltransferase" evidence="8">
    <location>
        <begin position="333"/>
        <end position="472"/>
    </location>
</feature>
<evidence type="ECO:0000256" key="2">
    <source>
        <dbReference type="ARBA" id="ARBA00022695"/>
    </source>
</evidence>
<dbReference type="AlphaFoldDB" id="A0A6J6F956"/>
<dbReference type="InterPro" id="IPR013546">
    <property type="entry name" value="PII_UdlTrfase/GS_AdlTrfase"/>
</dbReference>
<feature type="domain" description="Glutamate-ammonia ligase adenylyltransferase repeated" evidence="7">
    <location>
        <begin position="83"/>
        <end position="310"/>
    </location>
</feature>
<keyword evidence="1" id="KW-0808">Transferase</keyword>
<dbReference type="InterPro" id="IPR043519">
    <property type="entry name" value="NT_sf"/>
</dbReference>
<evidence type="ECO:0000256" key="5">
    <source>
        <dbReference type="ARBA" id="ARBA00022842"/>
    </source>
</evidence>
<organism evidence="9">
    <name type="scientific">freshwater metagenome</name>
    <dbReference type="NCBI Taxonomy" id="449393"/>
    <lineage>
        <taxon>unclassified sequences</taxon>
        <taxon>metagenomes</taxon>
        <taxon>ecological metagenomes</taxon>
    </lineage>
</organism>
<dbReference type="Pfam" id="PF03710">
    <property type="entry name" value="GlnE"/>
    <property type="match status" value="2"/>
</dbReference>
<evidence type="ECO:0000313" key="9">
    <source>
        <dbReference type="EMBL" id="CAB4584189.1"/>
    </source>
</evidence>
<evidence type="ECO:0000256" key="1">
    <source>
        <dbReference type="ARBA" id="ARBA00022679"/>
    </source>
</evidence>
<sequence length="969" mass="106042">MGVGHELPPVVGMAAAPSLTDLARIGFVDLSGARELLVSNGFDSEWFAVAASADNAVRWLGRLADSSRKLLDSVLAVAEHRSALIRVLGASDGLAEFLVRRPSALDRVLPPESLPTEAEYRAAFAGAVSVDDIRLRYRERLVTIASWDLSQPDASAIVHLVGAALADLASAVLDAALQLAKDSVDAPANIRDNTALTIVGMGKAGARELNYVSDVDVIFVCSARGIDSNDAVDVATKWARSIVATVNEPGLEPALWELDTNLRPEGAKGALVRTLESHVAYYERWAENWEFQAMLKARPMAGDVALGTDYLAALSDVVWSSSTREGFVESVQKMRERVTENIPAELRDVQIKLGPGGLRDVEFTVQLLQLVHGKDDETVRVRDTLTAITRLSEGGYIGRTEAQSFSNHYRDLRVIEHRVQLLALRRTHLMPRDPELLRIIARASGLAETSDALLTRWTDIKRDVRSLHQRLFYRPLLSAVANLGEDTISLSSVQAEARLSASGFRDPAGALRHIAALTSGISRSAAIQRNLLPVLLHWMTEGTDADGGLAAFRTISDSLGDSPWYLRMLRDSVGAAQRLSRVLSLSRYVAILIERVPDAVAWLDDDENLRPRSRATLMAEFGAIDSRHDNVEDAAKAVRFARRRELLRIALAVVLDLIDIEQSGIALSDIATATLDAATRLARRGIDGIEFAVIAMGRFGGQELGFSSDTDVVWVFRENGAGDSAHQRAEKIVHSITRLTEDLRFPLDLDAGLRPEGKNGPLVRSLEAYRAYYAQWSDIWETQALIRAKPVAGDPALLDAFDEMADAVRYSTEISDEGIREIRRIKARVETERLPFGADASRHTKLGRGSLSDVEWLVQLLQLRHGPSNAEVRSSSTLHALAAEIASGFVAEADGAALREAWLLSSRIRSATTLFTGKGSDVVPLDRPALEGIARLLGYPAGRGAELENDYLRVTRQSRQVFERIFYPA</sequence>
<evidence type="ECO:0000256" key="3">
    <source>
        <dbReference type="ARBA" id="ARBA00022741"/>
    </source>
</evidence>
<feature type="domain" description="PII-uridylyltransferase/Glutamine-synthetase adenylyltransferase" evidence="8">
    <location>
        <begin position="843"/>
        <end position="966"/>
    </location>
</feature>
<gene>
    <name evidence="9" type="ORF">UFOPK1767_00523</name>
</gene>
<dbReference type="GO" id="GO:0005524">
    <property type="term" value="F:ATP binding"/>
    <property type="evidence" value="ECO:0007669"/>
    <property type="project" value="UniProtKB-KW"/>
</dbReference>
<keyword evidence="2" id="KW-0548">Nucleotidyltransferase</keyword>
<keyword evidence="3" id="KW-0547">Nucleotide-binding</keyword>
<evidence type="ECO:0000259" key="8">
    <source>
        <dbReference type="Pfam" id="PF08335"/>
    </source>
</evidence>
<dbReference type="NCBIfam" id="NF010707">
    <property type="entry name" value="PRK14109.1"/>
    <property type="match status" value="1"/>
</dbReference>
<dbReference type="SUPFAM" id="SSF81593">
    <property type="entry name" value="Nucleotidyltransferase substrate binding subunit/domain"/>
    <property type="match status" value="2"/>
</dbReference>
<dbReference type="CDD" id="cd05401">
    <property type="entry name" value="NT_GlnE_GlnD_like"/>
    <property type="match status" value="2"/>
</dbReference>
<keyword evidence="6" id="KW-0511">Multifunctional enzyme</keyword>
<dbReference type="InterPro" id="IPR005190">
    <property type="entry name" value="GlnE_rpt_dom"/>
</dbReference>